<feature type="region of interest" description="Disordered" evidence="1">
    <location>
        <begin position="254"/>
        <end position="284"/>
    </location>
</feature>
<name>A0A1X7TXC3_AMPQE</name>
<reference evidence="2" key="1">
    <citation type="submission" date="2017-05" db="UniProtKB">
        <authorList>
            <consortium name="EnsemblMetazoa"/>
        </authorList>
    </citation>
    <scope>IDENTIFICATION</scope>
</reference>
<dbReference type="AlphaFoldDB" id="A0A1X7TXC3"/>
<dbReference type="EnsemblMetazoa" id="Aqu2.1.19894_001">
    <property type="protein sequence ID" value="Aqu2.1.19894_001"/>
    <property type="gene ID" value="Aqu2.1.19894"/>
</dbReference>
<protein>
    <submittedName>
        <fullName evidence="2">Uncharacterized protein</fullName>
    </submittedName>
</protein>
<feature type="compositionally biased region" description="Pro residues" evidence="1">
    <location>
        <begin position="256"/>
        <end position="283"/>
    </location>
</feature>
<evidence type="ECO:0000313" key="2">
    <source>
        <dbReference type="EnsemblMetazoa" id="Aqu2.1.19894_001"/>
    </source>
</evidence>
<evidence type="ECO:0000256" key="1">
    <source>
        <dbReference type="SAM" id="MobiDB-lite"/>
    </source>
</evidence>
<accession>A0A1X7TXC3</accession>
<dbReference type="InParanoid" id="A0A1X7TXC3"/>
<sequence length="351" mass="38419">MLSSSHHQSTQVWYADDDSAIGNLSPIRSWFDSLLILGPKFGYFPEPQKSCLVIQESILPQAHQLFNDLDIKITTSSRFLGGVVGDSSGFRLPTELAAFSYSTSRSATHVLTDAIKFNTPFTPYYHICQVHLSRRDHSNVMREADKSTFSNIFKDAICLRYSKLLLKLPPNCDACSSEFTTSHALDSLISDNSARGIWQSQATAVFDVRVTDSDSPSYRHMSPKAVLKSAETAKRKKYSSASYCIMHDAGDEHIVYPPPPPAGDGRPPPPPPPPSPLPPPPTALPILVPIAGATPHPLDGGLPVLPPGMAPVLHSAPGLPLLQQQRLQIIAQLRAVNRQIDFKIFQQSPDP</sequence>
<organism evidence="2">
    <name type="scientific">Amphimedon queenslandica</name>
    <name type="common">Sponge</name>
    <dbReference type="NCBI Taxonomy" id="400682"/>
    <lineage>
        <taxon>Eukaryota</taxon>
        <taxon>Metazoa</taxon>
        <taxon>Porifera</taxon>
        <taxon>Demospongiae</taxon>
        <taxon>Heteroscleromorpha</taxon>
        <taxon>Haplosclerida</taxon>
        <taxon>Niphatidae</taxon>
        <taxon>Amphimedon</taxon>
    </lineage>
</organism>
<proteinExistence type="predicted"/>